<feature type="transmembrane region" description="Helical" evidence="7">
    <location>
        <begin position="123"/>
        <end position="149"/>
    </location>
</feature>
<name>A0A9W7DGF1_AMBMO</name>
<feature type="transmembrane region" description="Helical" evidence="7">
    <location>
        <begin position="39"/>
        <end position="55"/>
    </location>
</feature>
<comment type="caution">
    <text evidence="9">The sequence shown here is derived from an EMBL/GenBank/DDBJ whole genome shotgun (WGS) entry which is preliminary data.</text>
</comment>
<dbReference type="PROSITE" id="PS50850">
    <property type="entry name" value="MFS"/>
    <property type="match status" value="1"/>
</dbReference>
<gene>
    <name evidence="9" type="ORF">Amon01_000492800</name>
</gene>
<dbReference type="OrthoDB" id="5422244at2759"/>
<dbReference type="InterPro" id="IPR005828">
    <property type="entry name" value="MFS_sugar_transport-like"/>
</dbReference>
<dbReference type="EMBL" id="BSXU01002534">
    <property type="protein sequence ID" value="GMG38287.1"/>
    <property type="molecule type" value="Genomic_DNA"/>
</dbReference>
<keyword evidence="6 7" id="KW-0472">Membrane</keyword>
<feature type="transmembrane region" description="Helical" evidence="7">
    <location>
        <begin position="91"/>
        <end position="111"/>
    </location>
</feature>
<dbReference type="SUPFAM" id="SSF103473">
    <property type="entry name" value="MFS general substrate transporter"/>
    <property type="match status" value="1"/>
</dbReference>
<reference evidence="9" key="1">
    <citation type="submission" date="2023-04" db="EMBL/GenBank/DDBJ databases">
        <title>Ambrosiozyma monospora NBRC 1965.</title>
        <authorList>
            <person name="Ichikawa N."/>
            <person name="Sato H."/>
            <person name="Tonouchi N."/>
        </authorList>
    </citation>
    <scope>NUCLEOTIDE SEQUENCE</scope>
    <source>
        <strain evidence="9">NBRC 1965</strain>
    </source>
</reference>
<comment type="subcellular location">
    <subcellularLocation>
        <location evidence="1">Membrane</location>
        <topology evidence="1">Multi-pass membrane protein</topology>
    </subcellularLocation>
</comment>
<evidence type="ECO:0000256" key="7">
    <source>
        <dbReference type="SAM" id="Phobius"/>
    </source>
</evidence>
<keyword evidence="4 7" id="KW-0812">Transmembrane</keyword>
<evidence type="ECO:0000313" key="10">
    <source>
        <dbReference type="Proteomes" id="UP001165063"/>
    </source>
</evidence>
<dbReference type="InterPro" id="IPR020846">
    <property type="entry name" value="MFS_dom"/>
</dbReference>
<comment type="similarity">
    <text evidence="2">Belongs to the major facilitator superfamily. Sugar transporter (TC 2.A.1.1) family.</text>
</comment>
<evidence type="ECO:0000259" key="8">
    <source>
        <dbReference type="PROSITE" id="PS50850"/>
    </source>
</evidence>
<dbReference type="InterPro" id="IPR036259">
    <property type="entry name" value="MFS_trans_sf"/>
</dbReference>
<dbReference type="Proteomes" id="UP001165063">
    <property type="component" value="Unassembled WGS sequence"/>
</dbReference>
<evidence type="ECO:0000256" key="4">
    <source>
        <dbReference type="ARBA" id="ARBA00022692"/>
    </source>
</evidence>
<dbReference type="PANTHER" id="PTHR48022:SF6">
    <property type="entry name" value="MSTA PROTEIN-RELATED"/>
    <property type="match status" value="1"/>
</dbReference>
<keyword evidence="3" id="KW-0813">Transport</keyword>
<sequence length="173" mass="18781">MSSDSIEKKSDSPIDDNIAPVIAGTSDVERVEAPITIKAYLMCCFASFGGILFGYDSGYISGVMGMDYFIHEFTNKVKGTMPDDQFVLASWQKSLITSILSAGTFFGAIIAGDLADWIGRRPVIISGCGIFMVGVIFQVASTTIAMIAVESQRCHCLRLSILCHHWFAIGFLC</sequence>
<dbReference type="InterPro" id="IPR005829">
    <property type="entry name" value="Sugar_transporter_CS"/>
</dbReference>
<evidence type="ECO:0000256" key="2">
    <source>
        <dbReference type="ARBA" id="ARBA00010992"/>
    </source>
</evidence>
<dbReference type="Pfam" id="PF00083">
    <property type="entry name" value="Sugar_tr"/>
    <property type="match status" value="1"/>
</dbReference>
<evidence type="ECO:0000256" key="5">
    <source>
        <dbReference type="ARBA" id="ARBA00022989"/>
    </source>
</evidence>
<dbReference type="PROSITE" id="PS00216">
    <property type="entry name" value="SUGAR_TRANSPORT_1"/>
    <property type="match status" value="1"/>
</dbReference>
<dbReference type="InterPro" id="IPR050360">
    <property type="entry name" value="MFS_Sugar_Transporters"/>
</dbReference>
<feature type="domain" description="Major facilitator superfamily (MFS) profile" evidence="8">
    <location>
        <begin position="42"/>
        <end position="173"/>
    </location>
</feature>
<dbReference type="Gene3D" id="1.20.1250.20">
    <property type="entry name" value="MFS general substrate transporter like domains"/>
    <property type="match status" value="1"/>
</dbReference>
<accession>A0A9W7DGF1</accession>
<evidence type="ECO:0000256" key="6">
    <source>
        <dbReference type="ARBA" id="ARBA00023136"/>
    </source>
</evidence>
<dbReference type="GO" id="GO:0005351">
    <property type="term" value="F:carbohydrate:proton symporter activity"/>
    <property type="evidence" value="ECO:0007669"/>
    <property type="project" value="TreeGrafter"/>
</dbReference>
<keyword evidence="10" id="KW-1185">Reference proteome</keyword>
<evidence type="ECO:0000313" key="9">
    <source>
        <dbReference type="EMBL" id="GMG38287.1"/>
    </source>
</evidence>
<dbReference type="AlphaFoldDB" id="A0A9W7DGF1"/>
<protein>
    <submittedName>
        <fullName evidence="9">Unnamed protein product</fullName>
    </submittedName>
</protein>
<organism evidence="9 10">
    <name type="scientific">Ambrosiozyma monospora</name>
    <name type="common">Yeast</name>
    <name type="synonym">Endomycopsis monosporus</name>
    <dbReference type="NCBI Taxonomy" id="43982"/>
    <lineage>
        <taxon>Eukaryota</taxon>
        <taxon>Fungi</taxon>
        <taxon>Dikarya</taxon>
        <taxon>Ascomycota</taxon>
        <taxon>Saccharomycotina</taxon>
        <taxon>Pichiomycetes</taxon>
        <taxon>Pichiales</taxon>
        <taxon>Pichiaceae</taxon>
        <taxon>Ambrosiozyma</taxon>
    </lineage>
</organism>
<evidence type="ECO:0000256" key="3">
    <source>
        <dbReference type="ARBA" id="ARBA00022448"/>
    </source>
</evidence>
<dbReference type="PANTHER" id="PTHR48022">
    <property type="entry name" value="PLASTIDIC GLUCOSE TRANSPORTER 4"/>
    <property type="match status" value="1"/>
</dbReference>
<dbReference type="GO" id="GO:0016020">
    <property type="term" value="C:membrane"/>
    <property type="evidence" value="ECO:0007669"/>
    <property type="project" value="UniProtKB-SubCell"/>
</dbReference>
<evidence type="ECO:0000256" key="1">
    <source>
        <dbReference type="ARBA" id="ARBA00004141"/>
    </source>
</evidence>
<keyword evidence="5 7" id="KW-1133">Transmembrane helix</keyword>
<proteinExistence type="inferred from homology"/>